<evidence type="ECO:0000259" key="9">
    <source>
        <dbReference type="Pfam" id="PF01757"/>
    </source>
</evidence>
<organism evidence="10 11">
    <name type="scientific">Rubripirellula reticaptiva</name>
    <dbReference type="NCBI Taxonomy" id="2528013"/>
    <lineage>
        <taxon>Bacteria</taxon>
        <taxon>Pseudomonadati</taxon>
        <taxon>Planctomycetota</taxon>
        <taxon>Planctomycetia</taxon>
        <taxon>Pirellulales</taxon>
        <taxon>Pirellulaceae</taxon>
        <taxon>Rubripirellula</taxon>
    </lineage>
</organism>
<feature type="transmembrane region" description="Helical" evidence="8">
    <location>
        <begin position="224"/>
        <end position="240"/>
    </location>
</feature>
<evidence type="ECO:0000256" key="8">
    <source>
        <dbReference type="SAM" id="Phobius"/>
    </source>
</evidence>
<feature type="transmembrane region" description="Helical" evidence="8">
    <location>
        <begin position="260"/>
        <end position="278"/>
    </location>
</feature>
<feature type="transmembrane region" description="Helical" evidence="8">
    <location>
        <begin position="12"/>
        <end position="31"/>
    </location>
</feature>
<dbReference type="Proteomes" id="UP000317977">
    <property type="component" value="Unassembled WGS sequence"/>
</dbReference>
<comment type="caution">
    <text evidence="10">The sequence shown here is derived from an EMBL/GenBank/DDBJ whole genome shotgun (WGS) entry which is preliminary data.</text>
</comment>
<comment type="similarity">
    <text evidence="2">Belongs to the acyltransferase 3 family.</text>
</comment>
<keyword evidence="4 8" id="KW-0812">Transmembrane</keyword>
<dbReference type="GO" id="GO:0005886">
    <property type="term" value="C:plasma membrane"/>
    <property type="evidence" value="ECO:0007669"/>
    <property type="project" value="UniProtKB-SubCell"/>
</dbReference>
<proteinExistence type="inferred from homology"/>
<reference evidence="10 11" key="1">
    <citation type="submission" date="2019-02" db="EMBL/GenBank/DDBJ databases">
        <title>Deep-cultivation of Planctomycetes and their phenomic and genomic characterization uncovers novel biology.</title>
        <authorList>
            <person name="Wiegand S."/>
            <person name="Jogler M."/>
            <person name="Boedeker C."/>
            <person name="Pinto D."/>
            <person name="Vollmers J."/>
            <person name="Rivas-Marin E."/>
            <person name="Kohn T."/>
            <person name="Peeters S.H."/>
            <person name="Heuer A."/>
            <person name="Rast P."/>
            <person name="Oberbeckmann S."/>
            <person name="Bunk B."/>
            <person name="Jeske O."/>
            <person name="Meyerdierks A."/>
            <person name="Storesund J.E."/>
            <person name="Kallscheuer N."/>
            <person name="Luecker S."/>
            <person name="Lage O.M."/>
            <person name="Pohl T."/>
            <person name="Merkel B.J."/>
            <person name="Hornburger P."/>
            <person name="Mueller R.-W."/>
            <person name="Bruemmer F."/>
            <person name="Labrenz M."/>
            <person name="Spormann A.M."/>
            <person name="Op Den Camp H."/>
            <person name="Overmann J."/>
            <person name="Amann R."/>
            <person name="Jetten M.S.M."/>
            <person name="Mascher T."/>
            <person name="Medema M.H."/>
            <person name="Devos D.P."/>
            <person name="Kaster A.-K."/>
            <person name="Ovreas L."/>
            <person name="Rohde M."/>
            <person name="Galperin M.Y."/>
            <person name="Jogler C."/>
        </authorList>
    </citation>
    <scope>NUCLEOTIDE SEQUENCE [LARGE SCALE GENOMIC DNA]</scope>
    <source>
        <strain evidence="10 11">Poly59</strain>
    </source>
</reference>
<evidence type="ECO:0000256" key="1">
    <source>
        <dbReference type="ARBA" id="ARBA00004651"/>
    </source>
</evidence>
<sequence length="382" mass="43002">MDKDLSIEAKQTFSVVTLLATILVVGIHYKSDIPDQPSVAVATWNQVAQEFWFGGIARVAVPVFAFAAGLFYFRSDDGTFLSYRTKFASRIRTVVIPFFIVASLAMVFWLLVRRVEGKPIDMTAAEFVRMWLLRPPAEQLWFLRDLMVLVTIAPIIRWCCQRRLCRDVFVGAIMITWVFDAQVFPMVAGWRLLQMETLLFFTLGCVAVSNFHLIEGVGQSSGRLVATGWLLWASLVAARMGVRADFDIWYADDHNLIDLLLHQASILVGVVTLFATAWRLRRPWIIRLSGGSFFVYLVHEFPLRAVAHRISDRLIDHDYSCWILTPIVLIGCYWAVVVLNRFAPRALALLTGGRAPSSQRKRSPISSSSSSSSLPPTQPSAS</sequence>
<dbReference type="InterPro" id="IPR002656">
    <property type="entry name" value="Acyl_transf_3_dom"/>
</dbReference>
<dbReference type="PANTHER" id="PTHR40074">
    <property type="entry name" value="O-ACETYLTRANSFERASE WECH"/>
    <property type="match status" value="1"/>
</dbReference>
<feature type="transmembrane region" description="Helical" evidence="8">
    <location>
        <begin position="139"/>
        <end position="156"/>
    </location>
</feature>
<keyword evidence="3" id="KW-1003">Cell membrane</keyword>
<feature type="region of interest" description="Disordered" evidence="7">
    <location>
        <begin position="354"/>
        <end position="382"/>
    </location>
</feature>
<keyword evidence="10" id="KW-0012">Acyltransferase</keyword>
<dbReference type="PANTHER" id="PTHR40074:SF2">
    <property type="entry name" value="O-ACETYLTRANSFERASE WECH"/>
    <property type="match status" value="1"/>
</dbReference>
<feature type="transmembrane region" description="Helical" evidence="8">
    <location>
        <begin position="51"/>
        <end position="73"/>
    </location>
</feature>
<feature type="transmembrane region" description="Helical" evidence="8">
    <location>
        <begin position="94"/>
        <end position="112"/>
    </location>
</feature>
<feature type="transmembrane region" description="Helical" evidence="8">
    <location>
        <begin position="319"/>
        <end position="339"/>
    </location>
</feature>
<accession>A0A5C6EHF4</accession>
<evidence type="ECO:0000256" key="6">
    <source>
        <dbReference type="ARBA" id="ARBA00023136"/>
    </source>
</evidence>
<feature type="domain" description="Acyltransferase 3" evidence="9">
    <location>
        <begin position="19"/>
        <end position="339"/>
    </location>
</feature>
<dbReference type="RefSeq" id="WP_186776453.1">
    <property type="nucleotide sequence ID" value="NZ_SJPX01000005.1"/>
</dbReference>
<feature type="transmembrane region" description="Helical" evidence="8">
    <location>
        <begin position="168"/>
        <end position="192"/>
    </location>
</feature>
<name>A0A5C6EHF4_9BACT</name>
<dbReference type="GO" id="GO:0009246">
    <property type="term" value="P:enterobacterial common antigen biosynthetic process"/>
    <property type="evidence" value="ECO:0007669"/>
    <property type="project" value="TreeGrafter"/>
</dbReference>
<keyword evidence="11" id="KW-1185">Reference proteome</keyword>
<feature type="transmembrane region" description="Helical" evidence="8">
    <location>
        <begin position="198"/>
        <end position="217"/>
    </location>
</feature>
<gene>
    <name evidence="10" type="ORF">Poly59_47580</name>
</gene>
<evidence type="ECO:0000256" key="4">
    <source>
        <dbReference type="ARBA" id="ARBA00022692"/>
    </source>
</evidence>
<keyword evidence="10" id="KW-0808">Transferase</keyword>
<dbReference type="AlphaFoldDB" id="A0A5C6EHF4"/>
<keyword evidence="6 8" id="KW-0472">Membrane</keyword>
<evidence type="ECO:0000256" key="7">
    <source>
        <dbReference type="SAM" id="MobiDB-lite"/>
    </source>
</evidence>
<evidence type="ECO:0000256" key="5">
    <source>
        <dbReference type="ARBA" id="ARBA00022989"/>
    </source>
</evidence>
<dbReference type="EMBL" id="SJPX01000005">
    <property type="protein sequence ID" value="TWU47914.1"/>
    <property type="molecule type" value="Genomic_DNA"/>
</dbReference>
<dbReference type="GO" id="GO:0016413">
    <property type="term" value="F:O-acetyltransferase activity"/>
    <property type="evidence" value="ECO:0007669"/>
    <property type="project" value="TreeGrafter"/>
</dbReference>
<keyword evidence="5 8" id="KW-1133">Transmembrane helix</keyword>
<comment type="subcellular location">
    <subcellularLocation>
        <location evidence="1">Cell membrane</location>
        <topology evidence="1">Multi-pass membrane protein</topology>
    </subcellularLocation>
</comment>
<evidence type="ECO:0000313" key="11">
    <source>
        <dbReference type="Proteomes" id="UP000317977"/>
    </source>
</evidence>
<evidence type="ECO:0000256" key="2">
    <source>
        <dbReference type="ARBA" id="ARBA00007400"/>
    </source>
</evidence>
<dbReference type="Pfam" id="PF01757">
    <property type="entry name" value="Acyl_transf_3"/>
    <property type="match status" value="1"/>
</dbReference>
<protein>
    <submittedName>
        <fullName evidence="10">Acyltransferase family protein</fullName>
    </submittedName>
</protein>
<feature type="transmembrane region" description="Helical" evidence="8">
    <location>
        <begin position="285"/>
        <end position="307"/>
    </location>
</feature>
<feature type="compositionally biased region" description="Low complexity" evidence="7">
    <location>
        <begin position="364"/>
        <end position="382"/>
    </location>
</feature>
<evidence type="ECO:0000256" key="3">
    <source>
        <dbReference type="ARBA" id="ARBA00022475"/>
    </source>
</evidence>
<evidence type="ECO:0000313" key="10">
    <source>
        <dbReference type="EMBL" id="TWU47914.1"/>
    </source>
</evidence>